<dbReference type="Gene3D" id="3.40.350.10">
    <property type="entry name" value="Creatinase/prolidase N-terminal domain"/>
    <property type="match status" value="1"/>
</dbReference>
<evidence type="ECO:0000313" key="4">
    <source>
        <dbReference type="Proteomes" id="UP000476030"/>
    </source>
</evidence>
<keyword evidence="4" id="KW-1185">Reference proteome</keyword>
<dbReference type="NCBIfam" id="NF043017">
    <property type="entry name" value="DimsulpropLyDddP"/>
    <property type="match status" value="1"/>
</dbReference>
<feature type="compositionally biased region" description="Basic and acidic residues" evidence="1">
    <location>
        <begin position="1"/>
        <end position="12"/>
    </location>
</feature>
<protein>
    <submittedName>
        <fullName evidence="3">M24 family metallopeptidase</fullName>
    </submittedName>
</protein>
<dbReference type="InterPro" id="IPR036005">
    <property type="entry name" value="Creatinase/aminopeptidase-like"/>
</dbReference>
<dbReference type="Pfam" id="PF00557">
    <property type="entry name" value="Peptidase_M24"/>
    <property type="match status" value="1"/>
</dbReference>
<evidence type="ECO:0000259" key="2">
    <source>
        <dbReference type="Pfam" id="PF00557"/>
    </source>
</evidence>
<feature type="domain" description="Peptidase M24" evidence="2">
    <location>
        <begin position="216"/>
        <end position="425"/>
    </location>
</feature>
<dbReference type="InterPro" id="IPR050659">
    <property type="entry name" value="Peptidase_M24B"/>
</dbReference>
<comment type="caution">
    <text evidence="3">The sequence shown here is derived from an EMBL/GenBank/DDBJ whole genome shotgun (WGS) entry which is preliminary data.</text>
</comment>
<feature type="region of interest" description="Disordered" evidence="1">
    <location>
        <begin position="1"/>
        <end position="31"/>
    </location>
</feature>
<evidence type="ECO:0000313" key="3">
    <source>
        <dbReference type="EMBL" id="MZR29252.1"/>
    </source>
</evidence>
<dbReference type="CDD" id="cd01066">
    <property type="entry name" value="APP_MetAP"/>
    <property type="match status" value="1"/>
</dbReference>
<dbReference type="EMBL" id="WTUW01000001">
    <property type="protein sequence ID" value="MZR29252.1"/>
    <property type="molecule type" value="Genomic_DNA"/>
</dbReference>
<dbReference type="RefSeq" id="WP_161313737.1">
    <property type="nucleotide sequence ID" value="NZ_WTUW01000001.1"/>
</dbReference>
<gene>
    <name evidence="3" type="ORF">GQE98_01260</name>
</gene>
<dbReference type="InterPro" id="IPR029149">
    <property type="entry name" value="Creatin/AminoP/Spt16_N"/>
</dbReference>
<dbReference type="Proteomes" id="UP000476030">
    <property type="component" value="Unassembled WGS sequence"/>
</dbReference>
<dbReference type="PANTHER" id="PTHR46112:SF2">
    <property type="entry name" value="XAA-PRO AMINOPEPTIDASE P-RELATED"/>
    <property type="match status" value="1"/>
</dbReference>
<accession>A0A6L8W406</accession>
<dbReference type="InterPro" id="IPR050020">
    <property type="entry name" value="DddP"/>
</dbReference>
<evidence type="ECO:0000256" key="1">
    <source>
        <dbReference type="SAM" id="MobiDB-lite"/>
    </source>
</evidence>
<proteinExistence type="predicted"/>
<dbReference type="AlphaFoldDB" id="A0A6L8W406"/>
<name>A0A6L8W406_9PROT</name>
<dbReference type="SUPFAM" id="SSF53092">
    <property type="entry name" value="Creatinase/prolidase N-terminal domain"/>
    <property type="match status" value="1"/>
</dbReference>
<dbReference type="SUPFAM" id="SSF55920">
    <property type="entry name" value="Creatinase/aminopeptidase"/>
    <property type="match status" value="1"/>
</dbReference>
<dbReference type="PANTHER" id="PTHR46112">
    <property type="entry name" value="AMINOPEPTIDASE"/>
    <property type="match status" value="1"/>
</dbReference>
<sequence length="442" mass="49633">MKHDIFSADKPADSGAIPTLKPDGTPNDNNRVEIGPTQLAFEEWTAAGLDVPNLKIMRTQRLNRLVQAIQARDYGGILMYDPLNIRFASDTTNMQLWAAHNPFRACLVLADGYMVIWDFADSDLLTAFNPLVRETRSGASFFYFTSGDKSVENAERFARQIDDLMREHAGGNRRLAVDKIQIHGLRALEGLGLQILDGEEVTEKTRATKQEEEIKALRCAVYATEQSMHAMHQMARPGVTENDVWAVLHAENIKRGGEWIETRILASGPRTNPWFQECGPRVIGNNELLAFDTDLVGCYGMCADISRTWFIGDGTPTAEQKRLYQYAYEHIQQNITLLAPGVPFREIVFGGHLLSDEFVDSRYSVKMHGVGLCDEWPHIAYPEDHHEGAFDYELAPGMVICVEAYIGAKGGKEGVKLEDQLVITDEGYENITRYPFEDILLT</sequence>
<dbReference type="InterPro" id="IPR000994">
    <property type="entry name" value="Pept_M24"/>
</dbReference>
<reference evidence="3 4" key="1">
    <citation type="submission" date="2019-12" db="EMBL/GenBank/DDBJ databases">
        <title>Snethiella sp. nov. sp. isolated from sea sand.</title>
        <authorList>
            <person name="Kim J."/>
            <person name="Jeong S.E."/>
            <person name="Jung H.S."/>
            <person name="Jeon C.O."/>
        </authorList>
    </citation>
    <scope>NUCLEOTIDE SEQUENCE [LARGE SCALE GENOMIC DNA]</scope>
    <source>
        <strain evidence="3 4">DP05</strain>
    </source>
</reference>
<dbReference type="Gene3D" id="3.90.230.10">
    <property type="entry name" value="Creatinase/methionine aminopeptidase superfamily"/>
    <property type="match status" value="1"/>
</dbReference>
<organism evidence="3 4">
    <name type="scientific">Sneathiella litorea</name>
    <dbReference type="NCBI Taxonomy" id="2606216"/>
    <lineage>
        <taxon>Bacteria</taxon>
        <taxon>Pseudomonadati</taxon>
        <taxon>Pseudomonadota</taxon>
        <taxon>Alphaproteobacteria</taxon>
        <taxon>Sneathiellales</taxon>
        <taxon>Sneathiellaceae</taxon>
        <taxon>Sneathiella</taxon>
    </lineage>
</organism>